<dbReference type="OrthoDB" id="1724197at2759"/>
<evidence type="ECO:0000256" key="6">
    <source>
        <dbReference type="SAM" id="MobiDB-lite"/>
    </source>
</evidence>
<comment type="caution">
    <text evidence="8">The sequence shown here is derived from an EMBL/GenBank/DDBJ whole genome shotgun (WGS) entry which is preliminary data.</text>
</comment>
<dbReference type="EMBL" id="BEYU01000151">
    <property type="protein sequence ID" value="GBG33292.1"/>
    <property type="molecule type" value="Genomic_DNA"/>
</dbReference>
<protein>
    <submittedName>
        <fullName evidence="8">Sorting and assembly machinery component 50-like</fullName>
    </submittedName>
</protein>
<evidence type="ECO:0000259" key="7">
    <source>
        <dbReference type="Pfam" id="PF01103"/>
    </source>
</evidence>
<sequence>MMGHAEDAAAEAGAAGQYVGLDDPIFSVPLRIRRVNVVGLSRTRRSVIDAELAEARRGRTVREVSTGIMNALKSLKEVDSFEFVEVYCDVAANRRKKRGRPGQAELTDITVKVREKRMVQLKAETYVQGTGSEGGVETALSLNNPVGYTEKINAAWSYGTKSSASARLEVQKPRFRGLNASLDVSASHSTVSRAIYSSYDEKIQGAQAVLRHNSGRHEIGAGCFWRDVMPVRSASNQYEFAASGLILAQAKPSLKNSIFYTFTQDRRDNPFGPSRGSFLQFRTEFAGMGGDAHFAKGEVKVQQFLPLFADVISGIALGFTFQAGVLCPLATPRSASPDKLPGVGASTHICDRFWLGGPLDLRGFNHKGAGPRTSPNRPGAQGGDSLGGDATWRLGTNLTLPFPHGLLHAAGVRCHLYANAGNLCAWETSFRSLVHGMRAAVGAGIVFPTAVGRIEANYSFVLRANSRDQQKRFQLGLGVDFT</sequence>
<evidence type="ECO:0000256" key="5">
    <source>
        <dbReference type="ARBA" id="ARBA00023136"/>
    </source>
</evidence>
<evidence type="ECO:0000256" key="3">
    <source>
        <dbReference type="ARBA" id="ARBA00022452"/>
    </source>
</evidence>
<name>A0A2R5GQY7_9STRA</name>
<proteinExistence type="inferred from homology"/>
<comment type="subcellular location">
    <subcellularLocation>
        <location evidence="1">Mitochondrion outer membrane</location>
        <topology evidence="1">Multi-pass membrane protein</topology>
    </subcellularLocation>
</comment>
<reference evidence="8 9" key="1">
    <citation type="submission" date="2017-12" db="EMBL/GenBank/DDBJ databases">
        <title>Sequencing, de novo assembly and annotation of complete genome of a new Thraustochytrid species, strain FCC1311.</title>
        <authorList>
            <person name="Sedici K."/>
            <person name="Godart F."/>
            <person name="Aiese Cigliano R."/>
            <person name="Sanseverino W."/>
            <person name="Barakat M."/>
            <person name="Ortet P."/>
            <person name="Marechal E."/>
            <person name="Cagnac O."/>
            <person name="Amato A."/>
        </authorList>
    </citation>
    <scope>NUCLEOTIDE SEQUENCE [LARGE SCALE GENOMIC DNA]</scope>
</reference>
<keyword evidence="4" id="KW-0812">Transmembrane</keyword>
<gene>
    <name evidence="8" type="ORF">FCC1311_095162</name>
</gene>
<keyword evidence="3" id="KW-1134">Transmembrane beta strand</keyword>
<evidence type="ECO:0000313" key="9">
    <source>
        <dbReference type="Proteomes" id="UP000241890"/>
    </source>
</evidence>
<feature type="region of interest" description="Disordered" evidence="6">
    <location>
        <begin position="365"/>
        <end position="386"/>
    </location>
</feature>
<evidence type="ECO:0000256" key="2">
    <source>
        <dbReference type="ARBA" id="ARBA00010913"/>
    </source>
</evidence>
<dbReference type="InterPro" id="IPR000184">
    <property type="entry name" value="Bac_surfAg_D15"/>
</dbReference>
<dbReference type="PANTHER" id="PTHR12815">
    <property type="entry name" value="SORTING AND ASSEMBLY MACHINERY SAMM50 PROTEIN FAMILY MEMBER"/>
    <property type="match status" value="1"/>
</dbReference>
<evidence type="ECO:0000313" key="8">
    <source>
        <dbReference type="EMBL" id="GBG33292.1"/>
    </source>
</evidence>
<dbReference type="Gene3D" id="2.40.160.50">
    <property type="entry name" value="membrane protein fhac: a member of the omp85/tpsb transporter family"/>
    <property type="match status" value="1"/>
</dbReference>
<dbReference type="AlphaFoldDB" id="A0A2R5GQY7"/>
<evidence type="ECO:0000256" key="4">
    <source>
        <dbReference type="ARBA" id="ARBA00022692"/>
    </source>
</evidence>
<accession>A0A2R5GQY7</accession>
<dbReference type="InterPro" id="IPR039910">
    <property type="entry name" value="D15-like"/>
</dbReference>
<keyword evidence="5" id="KW-0472">Membrane</keyword>
<comment type="similarity">
    <text evidence="2">Belongs to the SAM50/omp85 family.</text>
</comment>
<dbReference type="Pfam" id="PF01103">
    <property type="entry name" value="Omp85"/>
    <property type="match status" value="1"/>
</dbReference>
<dbReference type="PANTHER" id="PTHR12815:SF18">
    <property type="entry name" value="SORTING AND ASSEMBLY MACHINERY COMPONENT 50 HOMOLOG"/>
    <property type="match status" value="1"/>
</dbReference>
<evidence type="ECO:0000256" key="1">
    <source>
        <dbReference type="ARBA" id="ARBA00004374"/>
    </source>
</evidence>
<organism evidence="8 9">
    <name type="scientific">Hondaea fermentalgiana</name>
    <dbReference type="NCBI Taxonomy" id="2315210"/>
    <lineage>
        <taxon>Eukaryota</taxon>
        <taxon>Sar</taxon>
        <taxon>Stramenopiles</taxon>
        <taxon>Bigyra</taxon>
        <taxon>Labyrinthulomycetes</taxon>
        <taxon>Thraustochytrida</taxon>
        <taxon>Thraustochytriidae</taxon>
        <taxon>Hondaea</taxon>
    </lineage>
</organism>
<dbReference type="GO" id="GO:0005741">
    <property type="term" value="C:mitochondrial outer membrane"/>
    <property type="evidence" value="ECO:0007669"/>
    <property type="project" value="UniProtKB-SubCell"/>
</dbReference>
<feature type="domain" description="Bacterial surface antigen (D15)" evidence="7">
    <location>
        <begin position="146"/>
        <end position="481"/>
    </location>
</feature>
<dbReference type="InParanoid" id="A0A2R5GQY7"/>
<dbReference type="Proteomes" id="UP000241890">
    <property type="component" value="Unassembled WGS sequence"/>
</dbReference>
<keyword evidence="9" id="KW-1185">Reference proteome</keyword>